<protein>
    <submittedName>
        <fullName evidence="4">Uncharacterized protein</fullName>
    </submittedName>
</protein>
<evidence type="ECO:0000313" key="4">
    <source>
        <dbReference type="EMBL" id="CEK69857.1"/>
    </source>
</evidence>
<name>A0A0B6ZNA4_9EUPU</name>
<dbReference type="EMBL" id="HACG01022993">
    <property type="protein sequence ID" value="CEK69858.1"/>
    <property type="molecule type" value="Transcribed_RNA"/>
</dbReference>
<sequence>MLNPDEENVLRRLYHYPAVTDYSDESIATFTQTRDKQINQLESIFSDLETKWFVDKCSYTKELHNFSLADFTGKNEQDLICLDSQQQTDLIFLCRSLLLYNQEREVTFIALHDFGCTLDDTELPHHISTPAQVRALQNSFKNILEHLPKPTLVTIARSSDDGYCPKEVVDQYQIDILKILENLFGSLQISKSYE</sequence>
<gene>
    <name evidence="4" type="primary">ORF71899</name>
    <name evidence="2" type="synonym">ORF71892</name>
    <name evidence="3" type="synonym">ORF71896</name>
    <name evidence="5" type="synonym">ORF71902</name>
</gene>
<dbReference type="AlphaFoldDB" id="A0A0B6ZNA4"/>
<evidence type="ECO:0000313" key="2">
    <source>
        <dbReference type="EMBL" id="CEK69855.1"/>
    </source>
</evidence>
<accession>A0A0B6ZNA4</accession>
<evidence type="ECO:0000313" key="3">
    <source>
        <dbReference type="EMBL" id="CEK69856.1"/>
    </source>
</evidence>
<dbReference type="EMBL" id="HACG01022991">
    <property type="protein sequence ID" value="CEK69856.1"/>
    <property type="molecule type" value="Transcribed_RNA"/>
</dbReference>
<dbReference type="EMBL" id="HACG01022990">
    <property type="protein sequence ID" value="CEK69855.1"/>
    <property type="molecule type" value="Transcribed_RNA"/>
</dbReference>
<organism evidence="4">
    <name type="scientific">Arion vulgaris</name>
    <dbReference type="NCBI Taxonomy" id="1028688"/>
    <lineage>
        <taxon>Eukaryota</taxon>
        <taxon>Metazoa</taxon>
        <taxon>Spiralia</taxon>
        <taxon>Lophotrochozoa</taxon>
        <taxon>Mollusca</taxon>
        <taxon>Gastropoda</taxon>
        <taxon>Heterobranchia</taxon>
        <taxon>Euthyneura</taxon>
        <taxon>Panpulmonata</taxon>
        <taxon>Eupulmonata</taxon>
        <taxon>Stylommatophora</taxon>
        <taxon>Helicina</taxon>
        <taxon>Arionoidea</taxon>
        <taxon>Arionidae</taxon>
        <taxon>Arion</taxon>
    </lineage>
</organism>
<reference evidence="4" key="1">
    <citation type="submission" date="2014-12" db="EMBL/GenBank/DDBJ databases">
        <title>Insight into the proteome of Arion vulgaris.</title>
        <authorList>
            <person name="Aradska J."/>
            <person name="Bulat T."/>
            <person name="Smidak R."/>
            <person name="Sarate P."/>
            <person name="Gangsoo J."/>
            <person name="Sialana F."/>
            <person name="Bilban M."/>
            <person name="Lubec G."/>
        </authorList>
    </citation>
    <scope>NUCLEOTIDE SEQUENCE</scope>
    <source>
        <tissue evidence="4">Skin</tissue>
    </source>
</reference>
<dbReference type="InterPro" id="IPR024131">
    <property type="entry name" value="UPF0489"/>
</dbReference>
<proteinExistence type="inferred from homology"/>
<dbReference type="PANTHER" id="PTHR13225:SF3">
    <property type="entry name" value="UPF0489 PROTEIN C5ORF22"/>
    <property type="match status" value="1"/>
</dbReference>
<evidence type="ECO:0000313" key="5">
    <source>
        <dbReference type="EMBL" id="CEK69858.1"/>
    </source>
</evidence>
<dbReference type="EMBL" id="HACG01022992">
    <property type="protein sequence ID" value="CEK69857.1"/>
    <property type="molecule type" value="Transcribed_RNA"/>
</dbReference>
<dbReference type="PANTHER" id="PTHR13225">
    <property type="entry name" value="MISEXPRESSION SUPPRESSOR OF RAS 6"/>
    <property type="match status" value="1"/>
</dbReference>
<evidence type="ECO:0000256" key="1">
    <source>
        <dbReference type="ARBA" id="ARBA00007099"/>
    </source>
</evidence>
<comment type="similarity">
    <text evidence="1">Belongs to the UPF0489 family.</text>
</comment>